<protein>
    <submittedName>
        <fullName evidence="2">Uncharacterized protein</fullName>
    </submittedName>
</protein>
<feature type="transmembrane region" description="Helical" evidence="1">
    <location>
        <begin position="105"/>
        <end position="125"/>
    </location>
</feature>
<feature type="transmembrane region" description="Helical" evidence="1">
    <location>
        <begin position="145"/>
        <end position="161"/>
    </location>
</feature>
<comment type="caution">
    <text evidence="2">The sequence shown here is derived from an EMBL/GenBank/DDBJ whole genome shotgun (WGS) entry which is preliminary data.</text>
</comment>
<dbReference type="AlphaFoldDB" id="A0A0F9KX06"/>
<keyword evidence="1" id="KW-0472">Membrane</keyword>
<accession>A0A0F9KX06</accession>
<organism evidence="2">
    <name type="scientific">marine sediment metagenome</name>
    <dbReference type="NCBI Taxonomy" id="412755"/>
    <lineage>
        <taxon>unclassified sequences</taxon>
        <taxon>metagenomes</taxon>
        <taxon>ecological metagenomes</taxon>
    </lineage>
</organism>
<evidence type="ECO:0000256" key="1">
    <source>
        <dbReference type="SAM" id="Phobius"/>
    </source>
</evidence>
<dbReference type="EMBL" id="LAZR01012473">
    <property type="protein sequence ID" value="KKM26638.1"/>
    <property type="molecule type" value="Genomic_DNA"/>
</dbReference>
<proteinExistence type="predicted"/>
<gene>
    <name evidence="2" type="ORF">LCGC14_1582690</name>
</gene>
<name>A0A0F9KX06_9ZZZZ</name>
<evidence type="ECO:0000313" key="2">
    <source>
        <dbReference type="EMBL" id="KKM26638.1"/>
    </source>
</evidence>
<keyword evidence="1" id="KW-0812">Transmembrane</keyword>
<sequence>NQLIYNSDKPVGVLITFTITYIDENNKMISTIIESQTASNGNAIVILSADETKKISEINGISASIIEDVFSNPTTFILPKNEMPDIASPELELLPEIKNYIIDNILVIISLFSLLSAGVFIIFNIRKNLKRKSLQGMDNIKLATSFYFCLYHLLITIKFISRKKPGKIVYLFFF</sequence>
<keyword evidence="1" id="KW-1133">Transmembrane helix</keyword>
<feature type="non-terminal residue" evidence="2">
    <location>
        <position position="1"/>
    </location>
</feature>
<reference evidence="2" key="1">
    <citation type="journal article" date="2015" name="Nature">
        <title>Complex archaea that bridge the gap between prokaryotes and eukaryotes.</title>
        <authorList>
            <person name="Spang A."/>
            <person name="Saw J.H."/>
            <person name="Jorgensen S.L."/>
            <person name="Zaremba-Niedzwiedzka K."/>
            <person name="Martijn J."/>
            <person name="Lind A.E."/>
            <person name="van Eijk R."/>
            <person name="Schleper C."/>
            <person name="Guy L."/>
            <person name="Ettema T.J."/>
        </authorList>
    </citation>
    <scope>NUCLEOTIDE SEQUENCE</scope>
</reference>